<reference evidence="10" key="1">
    <citation type="journal article" date="2022" name="Front. Genet.">
        <title>Chromosome-Scale Assembly of the Dendrobium nobile Genome Provides Insights Into the Molecular Mechanism of the Biosynthesis of the Medicinal Active Ingredient of Dendrobium.</title>
        <authorList>
            <person name="Xu Q."/>
            <person name="Niu S.-C."/>
            <person name="Li K.-L."/>
            <person name="Zheng P.-J."/>
            <person name="Zhang X.-J."/>
            <person name="Jia Y."/>
            <person name="Liu Y."/>
            <person name="Niu Y.-X."/>
            <person name="Yu L.-H."/>
            <person name="Chen D.-F."/>
            <person name="Zhang G.-Q."/>
        </authorList>
    </citation>
    <scope>NUCLEOTIDE SEQUENCE</scope>
    <source>
        <tissue evidence="10">Leaf</tissue>
    </source>
</reference>
<dbReference type="InterPro" id="IPR008271">
    <property type="entry name" value="Ser/Thr_kinase_AS"/>
</dbReference>
<keyword evidence="2" id="KW-0808">Transferase</keyword>
<accession>A0A8T3C7A1</accession>
<sequence>MRFKIIIDIARGLVYLHRDSRFRIIHRDLKASNILLDLQMKPKISDFGLARIFGGEETNSYTNRVVGTYGYMSPEYAIDDIFSVKSDVFSFGVLVREIISGNKNKEVHIFYQRLNLLSYAWNLWKEGRTSELIDGSLGGSSLELEVLKCIHLGLLCVQEGADDRPSMSMLSSDNMMFPHPKNPVFWDDESSSDMKLSWSFSANEVSVTKLEGW</sequence>
<evidence type="ECO:0000256" key="6">
    <source>
        <dbReference type="ARBA" id="ARBA00022840"/>
    </source>
</evidence>
<dbReference type="PROSITE" id="PS50011">
    <property type="entry name" value="PROTEIN_KINASE_DOM"/>
    <property type="match status" value="1"/>
</dbReference>
<dbReference type="InterPro" id="IPR000719">
    <property type="entry name" value="Prot_kinase_dom"/>
</dbReference>
<dbReference type="PANTHER" id="PTHR27002">
    <property type="entry name" value="RECEPTOR-LIKE SERINE/THREONINE-PROTEIN KINASE SD1-8"/>
    <property type="match status" value="1"/>
</dbReference>
<keyword evidence="4" id="KW-0547">Nucleotide-binding</keyword>
<dbReference type="PROSITE" id="PS00108">
    <property type="entry name" value="PROTEIN_KINASE_ST"/>
    <property type="match status" value="1"/>
</dbReference>
<dbReference type="PANTHER" id="PTHR27002:SF181">
    <property type="entry name" value="RECEPTOR-LIKE SERINE_THREONINE-PROTEIN KINASE"/>
    <property type="match status" value="1"/>
</dbReference>
<dbReference type="EMBL" id="JAGYWB010000002">
    <property type="protein sequence ID" value="KAI0529643.1"/>
    <property type="molecule type" value="Genomic_DNA"/>
</dbReference>
<keyword evidence="3" id="KW-0732">Signal</keyword>
<evidence type="ECO:0000259" key="9">
    <source>
        <dbReference type="PROSITE" id="PS50011"/>
    </source>
</evidence>
<dbReference type="AlphaFoldDB" id="A0A8T3C7A1"/>
<dbReference type="FunFam" id="1.10.510.10:FF:000060">
    <property type="entry name" value="G-type lectin S-receptor-like serine/threonine-protein kinase"/>
    <property type="match status" value="1"/>
</dbReference>
<dbReference type="SMR" id="A0A8T3C7A1"/>
<name>A0A8T3C7A1_DENNO</name>
<evidence type="ECO:0000313" key="11">
    <source>
        <dbReference type="Proteomes" id="UP000829196"/>
    </source>
</evidence>
<keyword evidence="11" id="KW-1185">Reference proteome</keyword>
<evidence type="ECO:0000256" key="3">
    <source>
        <dbReference type="ARBA" id="ARBA00022729"/>
    </source>
</evidence>
<evidence type="ECO:0000256" key="1">
    <source>
        <dbReference type="ARBA" id="ARBA00022527"/>
    </source>
</evidence>
<dbReference type="GO" id="GO:0004674">
    <property type="term" value="F:protein serine/threonine kinase activity"/>
    <property type="evidence" value="ECO:0007669"/>
    <property type="project" value="UniProtKB-KW"/>
</dbReference>
<keyword evidence="6" id="KW-0067">ATP-binding</keyword>
<evidence type="ECO:0000256" key="7">
    <source>
        <dbReference type="ARBA" id="ARBA00023157"/>
    </source>
</evidence>
<comment type="caution">
    <text evidence="10">The sequence shown here is derived from an EMBL/GenBank/DDBJ whole genome shotgun (WGS) entry which is preliminary data.</text>
</comment>
<evidence type="ECO:0000313" key="10">
    <source>
        <dbReference type="EMBL" id="KAI0529643.1"/>
    </source>
</evidence>
<evidence type="ECO:0000256" key="2">
    <source>
        <dbReference type="ARBA" id="ARBA00022679"/>
    </source>
</evidence>
<dbReference type="GO" id="GO:0005886">
    <property type="term" value="C:plasma membrane"/>
    <property type="evidence" value="ECO:0007669"/>
    <property type="project" value="TreeGrafter"/>
</dbReference>
<evidence type="ECO:0000256" key="5">
    <source>
        <dbReference type="ARBA" id="ARBA00022777"/>
    </source>
</evidence>
<dbReference type="Gene3D" id="1.10.510.10">
    <property type="entry name" value="Transferase(Phosphotransferase) domain 1"/>
    <property type="match status" value="1"/>
</dbReference>
<dbReference type="Proteomes" id="UP000829196">
    <property type="component" value="Unassembled WGS sequence"/>
</dbReference>
<organism evidence="10 11">
    <name type="scientific">Dendrobium nobile</name>
    <name type="common">Orchid</name>
    <dbReference type="NCBI Taxonomy" id="94219"/>
    <lineage>
        <taxon>Eukaryota</taxon>
        <taxon>Viridiplantae</taxon>
        <taxon>Streptophyta</taxon>
        <taxon>Embryophyta</taxon>
        <taxon>Tracheophyta</taxon>
        <taxon>Spermatophyta</taxon>
        <taxon>Magnoliopsida</taxon>
        <taxon>Liliopsida</taxon>
        <taxon>Asparagales</taxon>
        <taxon>Orchidaceae</taxon>
        <taxon>Epidendroideae</taxon>
        <taxon>Malaxideae</taxon>
        <taxon>Dendrobiinae</taxon>
        <taxon>Dendrobium</taxon>
    </lineage>
</organism>
<keyword evidence="1" id="KW-0723">Serine/threonine-protein kinase</keyword>
<dbReference type="InterPro" id="IPR011009">
    <property type="entry name" value="Kinase-like_dom_sf"/>
</dbReference>
<dbReference type="OrthoDB" id="780437at2759"/>
<feature type="domain" description="Protein kinase" evidence="9">
    <location>
        <begin position="1"/>
        <end position="177"/>
    </location>
</feature>
<gene>
    <name evidence="10" type="ORF">KFK09_002197</name>
</gene>
<keyword evidence="5" id="KW-0418">Kinase</keyword>
<evidence type="ECO:0000256" key="8">
    <source>
        <dbReference type="ARBA" id="ARBA00023180"/>
    </source>
</evidence>
<evidence type="ECO:0000256" key="4">
    <source>
        <dbReference type="ARBA" id="ARBA00022741"/>
    </source>
</evidence>
<keyword evidence="7" id="KW-1015">Disulfide bond</keyword>
<dbReference type="SMART" id="SM00220">
    <property type="entry name" value="S_TKc"/>
    <property type="match status" value="1"/>
</dbReference>
<dbReference type="GO" id="GO:0005524">
    <property type="term" value="F:ATP binding"/>
    <property type="evidence" value="ECO:0007669"/>
    <property type="project" value="UniProtKB-KW"/>
</dbReference>
<proteinExistence type="predicted"/>
<protein>
    <recommendedName>
        <fullName evidence="9">Protein kinase domain-containing protein</fullName>
    </recommendedName>
</protein>
<dbReference type="SUPFAM" id="SSF56112">
    <property type="entry name" value="Protein kinase-like (PK-like)"/>
    <property type="match status" value="1"/>
</dbReference>
<keyword evidence="8" id="KW-0325">Glycoprotein</keyword>
<dbReference type="Pfam" id="PF00069">
    <property type="entry name" value="Pkinase"/>
    <property type="match status" value="1"/>
</dbReference>